<keyword evidence="10" id="KW-1185">Reference proteome</keyword>
<dbReference type="NCBIfam" id="TIGR02695">
    <property type="entry name" value="azurin"/>
    <property type="match status" value="1"/>
</dbReference>
<sequence length="182" mass="18770">MKMYLALIATAFTLSACGGNEPAQTQPAAQPAPVAASPVAAASESNAPSATNVPSECQIVINSDDAMKFDTQEIAIKSSCAQASITLNHTGKTPKAAMGHNVVIAAAADKAAIVADGASAKLENDYLKPNDNRVIAASKMVGGGESSTFTFKTDKLKNGDFEFFCTFPGHVAMMTGKVKIVD</sequence>
<keyword evidence="5" id="KW-0186">Copper</keyword>
<accession>A0A286E6F8</accession>
<dbReference type="PROSITE" id="PS51257">
    <property type="entry name" value="PROKAR_LIPOPROTEIN"/>
    <property type="match status" value="1"/>
</dbReference>
<organism evidence="9 10">
    <name type="scientific">Alysiella filiformis DSM 16848</name>
    <dbReference type="NCBI Taxonomy" id="1120981"/>
    <lineage>
        <taxon>Bacteria</taxon>
        <taxon>Pseudomonadati</taxon>
        <taxon>Pseudomonadota</taxon>
        <taxon>Betaproteobacteria</taxon>
        <taxon>Neisseriales</taxon>
        <taxon>Neisseriaceae</taxon>
        <taxon>Alysiella</taxon>
    </lineage>
</organism>
<dbReference type="GO" id="GO:0005507">
    <property type="term" value="F:copper ion binding"/>
    <property type="evidence" value="ECO:0007669"/>
    <property type="project" value="InterPro"/>
</dbReference>
<dbReference type="GO" id="GO:0009279">
    <property type="term" value="C:cell outer membrane"/>
    <property type="evidence" value="ECO:0007669"/>
    <property type="project" value="UniProtKB-SubCell"/>
</dbReference>
<dbReference type="RefSeq" id="WP_097113712.1">
    <property type="nucleotide sequence ID" value="NZ_CP083931.1"/>
</dbReference>
<evidence type="ECO:0000313" key="9">
    <source>
        <dbReference type="EMBL" id="SOD66492.1"/>
    </source>
</evidence>
<dbReference type="InterPro" id="IPR008972">
    <property type="entry name" value="Cupredoxin"/>
</dbReference>
<keyword evidence="7" id="KW-0732">Signal</keyword>
<reference evidence="9 10" key="1">
    <citation type="submission" date="2017-09" db="EMBL/GenBank/DDBJ databases">
        <authorList>
            <person name="Ehlers B."/>
            <person name="Leendertz F.H."/>
        </authorList>
    </citation>
    <scope>NUCLEOTIDE SEQUENCE [LARGE SCALE GENOMIC DNA]</scope>
    <source>
        <strain evidence="9 10">DSM 16848</strain>
    </source>
</reference>
<dbReference type="InterPro" id="IPR014068">
    <property type="entry name" value="Azurin"/>
</dbReference>
<keyword evidence="3" id="KW-0479">Metal-binding</keyword>
<keyword evidence="2" id="KW-0813">Transport</keyword>
<evidence type="ECO:0000259" key="8">
    <source>
        <dbReference type="Pfam" id="PF00127"/>
    </source>
</evidence>
<keyword evidence="4" id="KW-0249">Electron transport</keyword>
<dbReference type="Proteomes" id="UP000219669">
    <property type="component" value="Unassembled WGS sequence"/>
</dbReference>
<evidence type="ECO:0000256" key="7">
    <source>
        <dbReference type="SAM" id="SignalP"/>
    </source>
</evidence>
<evidence type="ECO:0000256" key="2">
    <source>
        <dbReference type="ARBA" id="ARBA00022448"/>
    </source>
</evidence>
<proteinExistence type="predicted"/>
<evidence type="ECO:0000256" key="6">
    <source>
        <dbReference type="SAM" id="MobiDB-lite"/>
    </source>
</evidence>
<feature type="region of interest" description="Disordered" evidence="6">
    <location>
        <begin position="20"/>
        <end position="51"/>
    </location>
</feature>
<feature type="signal peptide" evidence="7">
    <location>
        <begin position="1"/>
        <end position="18"/>
    </location>
</feature>
<dbReference type="Pfam" id="PF00127">
    <property type="entry name" value="Copper-bind"/>
    <property type="match status" value="1"/>
</dbReference>
<protein>
    <submittedName>
        <fullName evidence="9">Azurin</fullName>
    </submittedName>
</protein>
<comment type="subcellular location">
    <subcellularLocation>
        <location evidence="1">Cell outer membrane</location>
        <topology evidence="1">Lipid-anchor</topology>
    </subcellularLocation>
</comment>
<dbReference type="GO" id="GO:0009055">
    <property type="term" value="F:electron transfer activity"/>
    <property type="evidence" value="ECO:0007669"/>
    <property type="project" value="InterPro"/>
</dbReference>
<feature type="chain" id="PRO_5012041206" evidence="7">
    <location>
        <begin position="19"/>
        <end position="182"/>
    </location>
</feature>
<feature type="domain" description="Blue (type 1) copper" evidence="8">
    <location>
        <begin position="56"/>
        <end position="180"/>
    </location>
</feature>
<dbReference type="CDD" id="cd13922">
    <property type="entry name" value="Azurin"/>
    <property type="match status" value="1"/>
</dbReference>
<gene>
    <name evidence="9" type="ORF">SAMN02746062_00625</name>
</gene>
<evidence type="ECO:0000256" key="1">
    <source>
        <dbReference type="ARBA" id="ARBA00004459"/>
    </source>
</evidence>
<evidence type="ECO:0000313" key="10">
    <source>
        <dbReference type="Proteomes" id="UP000219669"/>
    </source>
</evidence>
<dbReference type="PANTHER" id="PTHR38439:SF2">
    <property type="entry name" value="OUTER MEMBRANE PROTEIN H.8"/>
    <property type="match status" value="1"/>
</dbReference>
<name>A0A286E6F8_9NEIS</name>
<dbReference type="PANTHER" id="PTHR38439">
    <property type="entry name" value="AURACYANIN-B"/>
    <property type="match status" value="1"/>
</dbReference>
<dbReference type="EMBL" id="OCNF01000004">
    <property type="protein sequence ID" value="SOD66492.1"/>
    <property type="molecule type" value="Genomic_DNA"/>
</dbReference>
<dbReference type="InterPro" id="IPR050845">
    <property type="entry name" value="Cu-binding_ET"/>
</dbReference>
<dbReference type="OrthoDB" id="9814063at2"/>
<dbReference type="Gene3D" id="2.60.40.420">
    <property type="entry name" value="Cupredoxins - blue copper proteins"/>
    <property type="match status" value="1"/>
</dbReference>
<dbReference type="InterPro" id="IPR000923">
    <property type="entry name" value="BlueCu_1"/>
</dbReference>
<evidence type="ECO:0000256" key="4">
    <source>
        <dbReference type="ARBA" id="ARBA00022982"/>
    </source>
</evidence>
<dbReference type="SUPFAM" id="SSF49503">
    <property type="entry name" value="Cupredoxins"/>
    <property type="match status" value="1"/>
</dbReference>
<dbReference type="AlphaFoldDB" id="A0A286E6F8"/>
<evidence type="ECO:0000256" key="3">
    <source>
        <dbReference type="ARBA" id="ARBA00022723"/>
    </source>
</evidence>
<evidence type="ECO:0000256" key="5">
    <source>
        <dbReference type="ARBA" id="ARBA00023008"/>
    </source>
</evidence>